<accession>A0ABP1RZM0</accession>
<reference evidence="2 4" key="1">
    <citation type="submission" date="2024-08" db="EMBL/GenBank/DDBJ databases">
        <authorList>
            <person name="Cucini C."/>
            <person name="Frati F."/>
        </authorList>
    </citation>
    <scope>NUCLEOTIDE SEQUENCE [LARGE SCALE GENOMIC DNA]</scope>
</reference>
<sequence length="382" mass="44091">MEPDSSFTFTASSDRNLDAFPSNKSSNFSNELGRNINLKKFDVALSALYWHDNYLASNDSTEIGLPLQKLNLPFYNIENRDHEISILEHLVQTVSFSKKIDTLLHMYTSFNSEFRTRMPVHLSPIFNKSVLVSFELDYSSIEDYTFVLPPDLAKIFGFSQHAFRPGKYKSDLELSDEELDKYPKKTTWTATREKWASFTVDLDQLYDPILSDITSGIVTAIIKSKTKFRLSMLVDDEHAAIKCTLRPDNAVLILSPFLNDYFGLEKHFRIEGSMNILVKRQIVDPFDPRNVDCDETTCTLDAMASECNESKSGLLKDNPDFVIPLKRMKQRRKLKSKRVVRRKVLKGGRKKKRRTVKKKLVEGGRRTRAKKATKVIKRRRKN</sequence>
<gene>
    <name evidence="2" type="ORF">ODALV1_LOCUS27845</name>
    <name evidence="3" type="ORF">ODALV1_LOCUS27851</name>
</gene>
<proteinExistence type="predicted"/>
<organism evidence="2 4">
    <name type="scientific">Orchesella dallaii</name>
    <dbReference type="NCBI Taxonomy" id="48710"/>
    <lineage>
        <taxon>Eukaryota</taxon>
        <taxon>Metazoa</taxon>
        <taxon>Ecdysozoa</taxon>
        <taxon>Arthropoda</taxon>
        <taxon>Hexapoda</taxon>
        <taxon>Collembola</taxon>
        <taxon>Entomobryomorpha</taxon>
        <taxon>Entomobryoidea</taxon>
        <taxon>Orchesellidae</taxon>
        <taxon>Orchesellinae</taxon>
        <taxon>Orchesella</taxon>
    </lineage>
</organism>
<evidence type="ECO:0000313" key="4">
    <source>
        <dbReference type="Proteomes" id="UP001642540"/>
    </source>
</evidence>
<evidence type="ECO:0000256" key="1">
    <source>
        <dbReference type="SAM" id="MobiDB-lite"/>
    </source>
</evidence>
<dbReference type="Proteomes" id="UP001642540">
    <property type="component" value="Unassembled WGS sequence"/>
</dbReference>
<comment type="caution">
    <text evidence="2">The sequence shown here is derived from an EMBL/GenBank/DDBJ whole genome shotgun (WGS) entry which is preliminary data.</text>
</comment>
<feature type="compositionally biased region" description="Basic residues" evidence="1">
    <location>
        <begin position="366"/>
        <end position="382"/>
    </location>
</feature>
<dbReference type="EMBL" id="CAXLJM020000126">
    <property type="protein sequence ID" value="CAL8139460.1"/>
    <property type="molecule type" value="Genomic_DNA"/>
</dbReference>
<feature type="region of interest" description="Disordered" evidence="1">
    <location>
        <begin position="345"/>
        <end position="382"/>
    </location>
</feature>
<keyword evidence="4" id="KW-1185">Reference proteome</keyword>
<evidence type="ECO:0000313" key="3">
    <source>
        <dbReference type="EMBL" id="CAL8139472.1"/>
    </source>
</evidence>
<evidence type="ECO:0000313" key="2">
    <source>
        <dbReference type="EMBL" id="CAL8139460.1"/>
    </source>
</evidence>
<name>A0ABP1RZM0_9HEXA</name>
<dbReference type="EMBL" id="CAXLJM020000126">
    <property type="protein sequence ID" value="CAL8139472.1"/>
    <property type="molecule type" value="Genomic_DNA"/>
</dbReference>
<feature type="compositionally biased region" description="Basic residues" evidence="1">
    <location>
        <begin position="345"/>
        <end position="358"/>
    </location>
</feature>
<protein>
    <submittedName>
        <fullName evidence="2">Uncharacterized protein</fullName>
    </submittedName>
</protein>